<dbReference type="Pfam" id="PF03883">
    <property type="entry name" value="H2O2_YaaD"/>
    <property type="match status" value="1"/>
</dbReference>
<dbReference type="RefSeq" id="WP_014768579.1">
    <property type="nucleotide sequence ID" value="NC_018002.1"/>
</dbReference>
<evidence type="ECO:0008006" key="3">
    <source>
        <dbReference type="Google" id="ProtNLM"/>
    </source>
</evidence>
<evidence type="ECO:0000313" key="1">
    <source>
        <dbReference type="EMBL" id="AFL67698.1"/>
    </source>
</evidence>
<evidence type="ECO:0000313" key="2">
    <source>
        <dbReference type="Proteomes" id="UP000006176"/>
    </source>
</evidence>
<dbReference type="GO" id="GO:0005829">
    <property type="term" value="C:cytosol"/>
    <property type="evidence" value="ECO:0007669"/>
    <property type="project" value="TreeGrafter"/>
</dbReference>
<dbReference type="KEGG" id="sba:Sulba_0374"/>
<accession>I3XUS4</accession>
<dbReference type="HOGENOM" id="CLU_071581_1_0_7"/>
<dbReference type="PANTHER" id="PTHR30283">
    <property type="entry name" value="PEROXIDE STRESS RESPONSE PROTEIN YAAA"/>
    <property type="match status" value="1"/>
</dbReference>
<gene>
    <name evidence="1" type="ordered locus">Sulba_0374</name>
</gene>
<proteinExistence type="predicted"/>
<dbReference type="GO" id="GO:0033194">
    <property type="term" value="P:response to hydroperoxide"/>
    <property type="evidence" value="ECO:0007669"/>
    <property type="project" value="TreeGrafter"/>
</dbReference>
<dbReference type="EMBL" id="CP003333">
    <property type="protein sequence ID" value="AFL67698.1"/>
    <property type="molecule type" value="Genomic_DNA"/>
</dbReference>
<dbReference type="eggNOG" id="COG3022">
    <property type="taxonomic scope" value="Bacteria"/>
</dbReference>
<organism evidence="1 2">
    <name type="scientific">Sulfurospirillum barnesii (strain ATCC 700032 / DSM 10660 / SES-3)</name>
    <dbReference type="NCBI Taxonomy" id="760154"/>
    <lineage>
        <taxon>Bacteria</taxon>
        <taxon>Pseudomonadati</taxon>
        <taxon>Campylobacterota</taxon>
        <taxon>Epsilonproteobacteria</taxon>
        <taxon>Campylobacterales</taxon>
        <taxon>Sulfurospirillaceae</taxon>
        <taxon>Sulfurospirillum</taxon>
    </lineage>
</organism>
<dbReference type="InterPro" id="IPR005583">
    <property type="entry name" value="YaaA"/>
</dbReference>
<dbReference type="Proteomes" id="UP000006176">
    <property type="component" value="Chromosome"/>
</dbReference>
<reference evidence="1 2" key="1">
    <citation type="submission" date="2012-06" db="EMBL/GenBank/DDBJ databases">
        <title>Complete sequence of Sulfurospirillum barnesii SES-3.</title>
        <authorList>
            <consortium name="US DOE Joint Genome Institute"/>
            <person name="Lucas S."/>
            <person name="Han J."/>
            <person name="Lapidus A."/>
            <person name="Cheng J.-F."/>
            <person name="Goodwin L."/>
            <person name="Pitluck S."/>
            <person name="Peters L."/>
            <person name="Ovchinnikova G."/>
            <person name="Lu M."/>
            <person name="Detter J.C."/>
            <person name="Han C."/>
            <person name="Tapia R."/>
            <person name="Land M."/>
            <person name="Hauser L."/>
            <person name="Kyrpides N."/>
            <person name="Ivanova N."/>
            <person name="Pagani I."/>
            <person name="Stolz J."/>
            <person name="Arkin A."/>
            <person name="Dehal P."/>
            <person name="Oremland R."/>
            <person name="Saltikov C."/>
            <person name="Basu P."/>
            <person name="Hollibaugh J."/>
            <person name="Newman D."/>
            <person name="Stolyar S."/>
            <person name="Hazen T."/>
            <person name="Woyke T."/>
        </authorList>
    </citation>
    <scope>NUCLEOTIDE SEQUENCE [LARGE SCALE GENOMIC DNA]</scope>
    <source>
        <strain evidence="2">ATCC 700032 / DSM 10660 / SES-3</strain>
    </source>
</reference>
<dbReference type="STRING" id="760154.Sulba_0374"/>
<dbReference type="OrthoDB" id="3210767at2"/>
<keyword evidence="2" id="KW-1185">Reference proteome</keyword>
<dbReference type="PANTHER" id="PTHR30283:SF4">
    <property type="entry name" value="PEROXIDE STRESS RESISTANCE PROTEIN YAAA"/>
    <property type="match status" value="1"/>
</dbReference>
<sequence length="247" mass="28860">MKILFSPSETKSNTITSGPLSDESFIFPHLYEKRLDILNAYQSYIEKSPLLLLQKLFGYKDEEKTRLHATINLFTSFTCKAIERYTGVAYQYLDFKTLDAPSQSFLENNVMIFSNLFGPLLGKDFIPEYKLKQGESFNGLDIETFYKKNFTDAIDAWCGDELILDLRAGFYEKFYTLKQPYITMKFLKNGKNVSHFAKAYRGTVLRDIAYHRPSTEKEFQKIPFAGLKLKEILLFKYKQEYIFESID</sequence>
<dbReference type="PATRIC" id="fig|760154.4.peg.375"/>
<dbReference type="AlphaFoldDB" id="I3XUS4"/>
<name>I3XUS4_SULBS</name>
<protein>
    <recommendedName>
        <fullName evidence="3">YaaA family protein</fullName>
    </recommendedName>
</protein>